<sequence length="140" mass="15665">MNSADAAAAAVGGFNLRTLSASESRRLRRMISNREYARRSRLRKQRHLEDLRSRVGRLHLENRSLADWLTGISCRASVVLRENERLRLESAVLRHRFSEIGRVLVHRQLQRLSSQPSSGSAMAAGGLGSVSELLFASLIT</sequence>
<evidence type="ECO:0000259" key="6">
    <source>
        <dbReference type="PROSITE" id="PS50217"/>
    </source>
</evidence>
<keyword evidence="2" id="KW-0805">Transcription regulation</keyword>
<dbReference type="AlphaFoldDB" id="A0A2I0ANA7"/>
<evidence type="ECO:0000256" key="2">
    <source>
        <dbReference type="ARBA" id="ARBA00023015"/>
    </source>
</evidence>
<dbReference type="Pfam" id="PF00170">
    <property type="entry name" value="bZIP_1"/>
    <property type="match status" value="1"/>
</dbReference>
<accession>A0A2I0ANA7</accession>
<gene>
    <name evidence="7" type="primary">OBF1</name>
    <name evidence="7" type="ORF">AXF42_Ash002353</name>
</gene>
<dbReference type="InterPro" id="IPR045314">
    <property type="entry name" value="bZIP_plant_GBF1"/>
</dbReference>
<dbReference type="GO" id="GO:0045893">
    <property type="term" value="P:positive regulation of DNA-templated transcription"/>
    <property type="evidence" value="ECO:0007669"/>
    <property type="project" value="TreeGrafter"/>
</dbReference>
<dbReference type="OrthoDB" id="551672at2759"/>
<keyword evidence="8" id="KW-1185">Reference proteome</keyword>
<dbReference type="GO" id="GO:0046982">
    <property type="term" value="F:protein heterodimerization activity"/>
    <property type="evidence" value="ECO:0007669"/>
    <property type="project" value="UniProtKB-ARBA"/>
</dbReference>
<dbReference type="SMART" id="SM00338">
    <property type="entry name" value="BRLZ"/>
    <property type="match status" value="1"/>
</dbReference>
<feature type="domain" description="BZIP" evidence="6">
    <location>
        <begin position="23"/>
        <end position="65"/>
    </location>
</feature>
<evidence type="ECO:0000313" key="7">
    <source>
        <dbReference type="EMBL" id="PKA57049.1"/>
    </source>
</evidence>
<dbReference type="STRING" id="1088818.A0A2I0ANA7"/>
<dbReference type="Proteomes" id="UP000236161">
    <property type="component" value="Unassembled WGS sequence"/>
</dbReference>
<evidence type="ECO:0000256" key="5">
    <source>
        <dbReference type="ARBA" id="ARBA00023242"/>
    </source>
</evidence>
<evidence type="ECO:0000256" key="1">
    <source>
        <dbReference type="ARBA" id="ARBA00004123"/>
    </source>
</evidence>
<dbReference type="Gene3D" id="1.20.5.170">
    <property type="match status" value="1"/>
</dbReference>
<dbReference type="GO" id="GO:0000976">
    <property type="term" value="F:transcription cis-regulatory region binding"/>
    <property type="evidence" value="ECO:0007669"/>
    <property type="project" value="TreeGrafter"/>
</dbReference>
<keyword evidence="7" id="KW-0808">Transferase</keyword>
<proteinExistence type="predicted"/>
<keyword evidence="4" id="KW-0804">Transcription</keyword>
<protein>
    <submittedName>
        <fullName evidence="7">Ocs element-binding factor 1</fullName>
        <ecNumber evidence="7">2.7.11.24</ecNumber>
    </submittedName>
</protein>
<dbReference type="CDD" id="cd14702">
    <property type="entry name" value="bZIP_plant_GBF1"/>
    <property type="match status" value="1"/>
</dbReference>
<evidence type="ECO:0000313" key="8">
    <source>
        <dbReference type="Proteomes" id="UP000236161"/>
    </source>
</evidence>
<dbReference type="PANTHER" id="PTHR45764">
    <property type="entry name" value="BZIP TRANSCRIPTION FACTOR 44"/>
    <property type="match status" value="1"/>
</dbReference>
<dbReference type="PANTHER" id="PTHR45764:SF21">
    <property type="entry name" value="OS03G0770000 PROTEIN"/>
    <property type="match status" value="1"/>
</dbReference>
<dbReference type="FunFam" id="1.20.5.170:FF:000020">
    <property type="entry name" value="BZIP transcription factor"/>
    <property type="match status" value="1"/>
</dbReference>
<organism evidence="7 8">
    <name type="scientific">Apostasia shenzhenica</name>
    <dbReference type="NCBI Taxonomy" id="1088818"/>
    <lineage>
        <taxon>Eukaryota</taxon>
        <taxon>Viridiplantae</taxon>
        <taxon>Streptophyta</taxon>
        <taxon>Embryophyta</taxon>
        <taxon>Tracheophyta</taxon>
        <taxon>Spermatophyta</taxon>
        <taxon>Magnoliopsida</taxon>
        <taxon>Liliopsida</taxon>
        <taxon>Asparagales</taxon>
        <taxon>Orchidaceae</taxon>
        <taxon>Apostasioideae</taxon>
        <taxon>Apostasia</taxon>
    </lineage>
</organism>
<keyword evidence="3" id="KW-0238">DNA-binding</keyword>
<dbReference type="InterPro" id="IPR046347">
    <property type="entry name" value="bZIP_sf"/>
</dbReference>
<dbReference type="GO" id="GO:0003700">
    <property type="term" value="F:DNA-binding transcription factor activity"/>
    <property type="evidence" value="ECO:0007669"/>
    <property type="project" value="InterPro"/>
</dbReference>
<reference evidence="7 8" key="1">
    <citation type="journal article" date="2017" name="Nature">
        <title>The Apostasia genome and the evolution of orchids.</title>
        <authorList>
            <person name="Zhang G.Q."/>
            <person name="Liu K.W."/>
            <person name="Li Z."/>
            <person name="Lohaus R."/>
            <person name="Hsiao Y.Y."/>
            <person name="Niu S.C."/>
            <person name="Wang J.Y."/>
            <person name="Lin Y.C."/>
            <person name="Xu Q."/>
            <person name="Chen L.J."/>
            <person name="Yoshida K."/>
            <person name="Fujiwara S."/>
            <person name="Wang Z.W."/>
            <person name="Zhang Y.Q."/>
            <person name="Mitsuda N."/>
            <person name="Wang M."/>
            <person name="Liu G.H."/>
            <person name="Pecoraro L."/>
            <person name="Huang H.X."/>
            <person name="Xiao X.J."/>
            <person name="Lin M."/>
            <person name="Wu X.Y."/>
            <person name="Wu W.L."/>
            <person name="Chen Y.Y."/>
            <person name="Chang S.B."/>
            <person name="Sakamoto S."/>
            <person name="Ohme-Takagi M."/>
            <person name="Yagi M."/>
            <person name="Zeng S.J."/>
            <person name="Shen C.Y."/>
            <person name="Yeh C.M."/>
            <person name="Luo Y.B."/>
            <person name="Tsai W.C."/>
            <person name="Van de Peer Y."/>
            <person name="Liu Z.J."/>
        </authorList>
    </citation>
    <scope>NUCLEOTIDE SEQUENCE [LARGE SCALE GENOMIC DNA]</scope>
    <source>
        <strain evidence="8">cv. Shenzhen</strain>
        <tissue evidence="7">Stem</tissue>
    </source>
</reference>
<comment type="subcellular location">
    <subcellularLocation>
        <location evidence="1">Nucleus</location>
    </subcellularLocation>
</comment>
<evidence type="ECO:0000256" key="4">
    <source>
        <dbReference type="ARBA" id="ARBA00023163"/>
    </source>
</evidence>
<dbReference type="EC" id="2.7.11.24" evidence="7"/>
<evidence type="ECO:0000256" key="3">
    <source>
        <dbReference type="ARBA" id="ARBA00023125"/>
    </source>
</evidence>
<dbReference type="SUPFAM" id="SSF57959">
    <property type="entry name" value="Leucine zipper domain"/>
    <property type="match status" value="1"/>
</dbReference>
<dbReference type="EMBL" id="KZ451969">
    <property type="protein sequence ID" value="PKA57049.1"/>
    <property type="molecule type" value="Genomic_DNA"/>
</dbReference>
<keyword evidence="5" id="KW-0539">Nucleus</keyword>
<dbReference type="InterPro" id="IPR004827">
    <property type="entry name" value="bZIP"/>
</dbReference>
<name>A0A2I0ANA7_9ASPA</name>
<dbReference type="GO" id="GO:0005634">
    <property type="term" value="C:nucleus"/>
    <property type="evidence" value="ECO:0007669"/>
    <property type="project" value="UniProtKB-SubCell"/>
</dbReference>
<dbReference type="GO" id="GO:0004707">
    <property type="term" value="F:MAP kinase activity"/>
    <property type="evidence" value="ECO:0007669"/>
    <property type="project" value="UniProtKB-EC"/>
</dbReference>
<dbReference type="PROSITE" id="PS50217">
    <property type="entry name" value="BZIP"/>
    <property type="match status" value="1"/>
</dbReference>